<dbReference type="Proteomes" id="UP001303160">
    <property type="component" value="Unassembled WGS sequence"/>
</dbReference>
<evidence type="ECO:0000256" key="4">
    <source>
        <dbReference type="ARBA" id="ARBA00022679"/>
    </source>
</evidence>
<proteinExistence type="inferred from homology"/>
<accession>A0AAN6XBF3</accession>
<dbReference type="PANTHER" id="PTHR12684:SF2">
    <property type="entry name" value="TRNA 2'-PHOSPHOTRANSFERASE 1"/>
    <property type="match status" value="1"/>
</dbReference>
<comment type="caution">
    <text evidence="8">The sequence shown here is derived from an EMBL/GenBank/DDBJ whole genome shotgun (WGS) entry which is preliminary data.</text>
</comment>
<gene>
    <name evidence="8" type="ORF">QBC40DRAFT_183323</name>
</gene>
<evidence type="ECO:0000313" key="9">
    <source>
        <dbReference type="Proteomes" id="UP001303160"/>
    </source>
</evidence>
<dbReference type="GO" id="GO:0000215">
    <property type="term" value="F:tRNA 2'-phosphotransferase activity"/>
    <property type="evidence" value="ECO:0007669"/>
    <property type="project" value="UniProtKB-EC"/>
</dbReference>
<dbReference type="Gene3D" id="1.10.10.970">
    <property type="entry name" value="RNA 2'-phosphotransferase, Tpt1/KptA family, N-terminal domain"/>
    <property type="match status" value="1"/>
</dbReference>
<feature type="region of interest" description="Disordered" evidence="7">
    <location>
        <begin position="1"/>
        <end position="32"/>
    </location>
</feature>
<dbReference type="InterPro" id="IPR042081">
    <property type="entry name" value="RNA_2'-PTrans_C"/>
</dbReference>
<evidence type="ECO:0000256" key="2">
    <source>
        <dbReference type="ARBA" id="ARBA00009836"/>
    </source>
</evidence>
<dbReference type="GO" id="GO:0006388">
    <property type="term" value="P:tRNA splicing, via endonucleolytic cleavage and ligation"/>
    <property type="evidence" value="ECO:0007669"/>
    <property type="project" value="TreeGrafter"/>
</dbReference>
<dbReference type="InterPro" id="IPR002745">
    <property type="entry name" value="Ptrans_KptA/Tpt1"/>
</dbReference>
<dbReference type="Gene3D" id="3.20.170.30">
    <property type="match status" value="1"/>
</dbReference>
<dbReference type="EMBL" id="MU863983">
    <property type="protein sequence ID" value="KAK4196501.1"/>
    <property type="molecule type" value="Genomic_DNA"/>
</dbReference>
<dbReference type="Pfam" id="PF01885">
    <property type="entry name" value="PTS_2-RNA"/>
    <property type="match status" value="1"/>
</dbReference>
<feature type="region of interest" description="Disordered" evidence="7">
    <location>
        <begin position="268"/>
        <end position="293"/>
    </location>
</feature>
<dbReference type="InterPro" id="IPR042080">
    <property type="entry name" value="RNA_2'-PTrans_N"/>
</dbReference>
<comment type="similarity">
    <text evidence="2">Belongs to the KptA/TPT1 family.</text>
</comment>
<comment type="function">
    <text evidence="1">Catalyzes the last step of tRNA splicing, the transfer of the splice junction 2'-phosphate from ligated tRNA to NAD to produce ADP-ribose 1''-2'' cyclic phosphate.</text>
</comment>
<evidence type="ECO:0000256" key="7">
    <source>
        <dbReference type="SAM" id="MobiDB-lite"/>
    </source>
</evidence>
<protein>
    <recommendedName>
        <fullName evidence="3">2'-phosphotransferase</fullName>
        <ecNumber evidence="3">2.7.1.160</ecNumber>
    </recommendedName>
</protein>
<evidence type="ECO:0000256" key="1">
    <source>
        <dbReference type="ARBA" id="ARBA00003343"/>
    </source>
</evidence>
<dbReference type="AlphaFoldDB" id="A0AAN6XBF3"/>
<organism evidence="8 9">
    <name type="scientific">Triangularia verruculosa</name>
    <dbReference type="NCBI Taxonomy" id="2587418"/>
    <lineage>
        <taxon>Eukaryota</taxon>
        <taxon>Fungi</taxon>
        <taxon>Dikarya</taxon>
        <taxon>Ascomycota</taxon>
        <taxon>Pezizomycotina</taxon>
        <taxon>Sordariomycetes</taxon>
        <taxon>Sordariomycetidae</taxon>
        <taxon>Sordariales</taxon>
        <taxon>Podosporaceae</taxon>
        <taxon>Triangularia</taxon>
    </lineage>
</organism>
<dbReference type="SUPFAM" id="SSF56399">
    <property type="entry name" value="ADP-ribosylation"/>
    <property type="match status" value="1"/>
</dbReference>
<dbReference type="EC" id="2.7.1.160" evidence="3"/>
<keyword evidence="4" id="KW-0808">Transferase</keyword>
<evidence type="ECO:0000256" key="3">
    <source>
        <dbReference type="ARBA" id="ARBA00012007"/>
    </source>
</evidence>
<reference evidence="8" key="1">
    <citation type="journal article" date="2023" name="Mol. Phylogenet. Evol.">
        <title>Genome-scale phylogeny and comparative genomics of the fungal order Sordariales.</title>
        <authorList>
            <person name="Hensen N."/>
            <person name="Bonometti L."/>
            <person name="Westerberg I."/>
            <person name="Brannstrom I.O."/>
            <person name="Guillou S."/>
            <person name="Cros-Aarteil S."/>
            <person name="Calhoun S."/>
            <person name="Haridas S."/>
            <person name="Kuo A."/>
            <person name="Mondo S."/>
            <person name="Pangilinan J."/>
            <person name="Riley R."/>
            <person name="LaButti K."/>
            <person name="Andreopoulos B."/>
            <person name="Lipzen A."/>
            <person name="Chen C."/>
            <person name="Yan M."/>
            <person name="Daum C."/>
            <person name="Ng V."/>
            <person name="Clum A."/>
            <person name="Steindorff A."/>
            <person name="Ohm R.A."/>
            <person name="Martin F."/>
            <person name="Silar P."/>
            <person name="Natvig D.O."/>
            <person name="Lalanne C."/>
            <person name="Gautier V."/>
            <person name="Ament-Velasquez S.L."/>
            <person name="Kruys A."/>
            <person name="Hutchinson M.I."/>
            <person name="Powell A.J."/>
            <person name="Barry K."/>
            <person name="Miller A.N."/>
            <person name="Grigoriev I.V."/>
            <person name="Debuchy R."/>
            <person name="Gladieux P."/>
            <person name="Hiltunen Thoren M."/>
            <person name="Johannesson H."/>
        </authorList>
    </citation>
    <scope>NUCLEOTIDE SEQUENCE</scope>
    <source>
        <strain evidence="8">CBS 315.58</strain>
    </source>
</reference>
<dbReference type="PANTHER" id="PTHR12684">
    <property type="entry name" value="PUTATIVE PHOSPHOTRANSFERASE"/>
    <property type="match status" value="1"/>
</dbReference>
<evidence type="ECO:0000256" key="6">
    <source>
        <dbReference type="ARBA" id="ARBA00047949"/>
    </source>
</evidence>
<keyword evidence="5" id="KW-0520">NAD</keyword>
<evidence type="ECO:0000256" key="5">
    <source>
        <dbReference type="ARBA" id="ARBA00023027"/>
    </source>
</evidence>
<name>A0AAN6XBF3_9PEZI</name>
<reference evidence="8" key="2">
    <citation type="submission" date="2023-05" db="EMBL/GenBank/DDBJ databases">
        <authorList>
            <consortium name="Lawrence Berkeley National Laboratory"/>
            <person name="Steindorff A."/>
            <person name="Hensen N."/>
            <person name="Bonometti L."/>
            <person name="Westerberg I."/>
            <person name="Brannstrom I.O."/>
            <person name="Guillou S."/>
            <person name="Cros-Aarteil S."/>
            <person name="Calhoun S."/>
            <person name="Haridas S."/>
            <person name="Kuo A."/>
            <person name="Mondo S."/>
            <person name="Pangilinan J."/>
            <person name="Riley R."/>
            <person name="Labutti K."/>
            <person name="Andreopoulos B."/>
            <person name="Lipzen A."/>
            <person name="Chen C."/>
            <person name="Yanf M."/>
            <person name="Daum C."/>
            <person name="Ng V."/>
            <person name="Clum A."/>
            <person name="Ohm R."/>
            <person name="Martin F."/>
            <person name="Silar P."/>
            <person name="Natvig D."/>
            <person name="Lalanne C."/>
            <person name="Gautier V."/>
            <person name="Ament-Velasquez S.L."/>
            <person name="Kruys A."/>
            <person name="Hutchinson M.I."/>
            <person name="Powell A.J."/>
            <person name="Barry K."/>
            <person name="Miller A.N."/>
            <person name="Grigoriev I.V."/>
            <person name="Debuchy R."/>
            <person name="Gladieux P."/>
            <person name="Thoren M.H."/>
            <person name="Johannesson H."/>
        </authorList>
    </citation>
    <scope>NUCLEOTIDE SEQUENCE</scope>
    <source>
        <strain evidence="8">CBS 315.58</strain>
    </source>
</reference>
<feature type="compositionally biased region" description="Basic residues" evidence="7">
    <location>
        <begin position="278"/>
        <end position="293"/>
    </location>
</feature>
<sequence>MDKADLIADQLGETTTIPSSSSGKRGGRAGGSRAVDLSRALSRLLRHQASSAGIELDKEGYAPLDKVLSWGPVKSLSPTFSEILSAVADSDKQRFALKPLASETSTNPQDWLIRANQGHSIKLDSENLLKPLAIEPDEAKGELPIPETVVHGTYFAFWELIKSSGGLKKMGRNHVHFSTGLPDGEGVVSGMRRDAELLVYADVARAMREGGLKFWMSENGVVLTEGDGEGKVGLEFFREVVGRDGGVVGVIWRDGEAVEGGRLPEGLRIRVPQGKGGRGGRGHRGGRGRGRGQ</sequence>
<comment type="catalytic activity">
    <reaction evidence="6">
        <text>2'-phospho-[ligated tRNA] + NAD(+) = mature tRNA + ADP-alpha-D-ribose 1'',2''-cyclic phosphate + nicotinamide</text>
        <dbReference type="Rhea" id="RHEA:23324"/>
        <dbReference type="Rhea" id="RHEA-COMP:11106"/>
        <dbReference type="Rhea" id="RHEA-COMP:11107"/>
        <dbReference type="ChEBI" id="CHEBI:17154"/>
        <dbReference type="ChEBI" id="CHEBI:57540"/>
        <dbReference type="ChEBI" id="CHEBI:76596"/>
        <dbReference type="ChEBI" id="CHEBI:82883"/>
        <dbReference type="ChEBI" id="CHEBI:85027"/>
        <dbReference type="EC" id="2.7.1.160"/>
    </reaction>
</comment>
<keyword evidence="9" id="KW-1185">Reference proteome</keyword>
<evidence type="ECO:0000313" key="8">
    <source>
        <dbReference type="EMBL" id="KAK4196501.1"/>
    </source>
</evidence>